<dbReference type="Proteomes" id="UP000030969">
    <property type="component" value="Unassembled WGS sequence"/>
</dbReference>
<evidence type="ECO:0000256" key="1">
    <source>
        <dbReference type="ARBA" id="ARBA00023125"/>
    </source>
</evidence>
<protein>
    <recommendedName>
        <fullName evidence="4">Integrase</fullName>
    </recommendedName>
</protein>
<evidence type="ECO:0008006" key="4">
    <source>
        <dbReference type="Google" id="ProtNLM"/>
    </source>
</evidence>
<gene>
    <name evidence="2" type="ORF">OR61_19650</name>
</gene>
<keyword evidence="1" id="KW-0238">DNA-binding</keyword>
<dbReference type="InterPro" id="IPR010998">
    <property type="entry name" value="Integrase_recombinase_N"/>
</dbReference>
<name>A0AAJ0N3B9_9XANT</name>
<comment type="caution">
    <text evidence="2">The sequence shown here is derived from an EMBL/GenBank/DDBJ whole genome shotgun (WGS) entry which is preliminary data.</text>
</comment>
<dbReference type="SUPFAM" id="SSF56349">
    <property type="entry name" value="DNA breaking-rejoining enzymes"/>
    <property type="match status" value="1"/>
</dbReference>
<organism evidence="2 3">
    <name type="scientific">Xanthomonas vesicatoria</name>
    <dbReference type="NCBI Taxonomy" id="56460"/>
    <lineage>
        <taxon>Bacteria</taxon>
        <taxon>Pseudomonadati</taxon>
        <taxon>Pseudomonadota</taxon>
        <taxon>Gammaproteobacteria</taxon>
        <taxon>Lysobacterales</taxon>
        <taxon>Lysobacteraceae</taxon>
        <taxon>Xanthomonas</taxon>
    </lineage>
</organism>
<dbReference type="GO" id="GO:0003677">
    <property type="term" value="F:DNA binding"/>
    <property type="evidence" value="ECO:0007669"/>
    <property type="project" value="UniProtKB-KW"/>
</dbReference>
<reference evidence="2 3" key="1">
    <citation type="submission" date="2014-11" db="EMBL/GenBank/DDBJ databases">
        <title>Draft Genome Sequences of Xanthomonas vesicatoria Strains from the Balkan Peninsula.</title>
        <authorList>
            <person name="Vancheva T."/>
            <person name="Lefeuvre P."/>
            <person name="Bogatzevska N."/>
            <person name="Moncheva P."/>
            <person name="Koebnik R."/>
        </authorList>
    </citation>
    <scope>NUCLEOTIDE SEQUENCE [LARGE SCALE GENOMIC DNA]</scope>
    <source>
        <strain evidence="2 3">53M</strain>
    </source>
</reference>
<evidence type="ECO:0000313" key="3">
    <source>
        <dbReference type="Proteomes" id="UP000030969"/>
    </source>
</evidence>
<proteinExistence type="predicted"/>
<dbReference type="Gene3D" id="1.10.150.130">
    <property type="match status" value="1"/>
</dbReference>
<sequence length="277" mass="29956">MEGTMQYLTVREVFHRWLNKYNHDAQSVSHAARRKAFSALVDPTLGSHLCGTLKQEDARRTLREGAALRSLDSAAAAFHMLNQAMAWADLWPAEAVVYEPFIAGTSLEIPLSSYQVAALVTKLPVNYRVACHIILLTGIKPATLTSITMGAFMSAFEASIDTDSPDLIHPVYVANSPQPVFLTNPVLTAMNKHVSRCKDAERVFQMAPTSIASTWNRYAGDAPVLGRFKGTAATHLLKLGADAHALSANLGVSLASAGALMERLRPASQSVQQEALA</sequence>
<dbReference type="EMBL" id="JSYJ01000172">
    <property type="protein sequence ID" value="KHM91239.1"/>
    <property type="molecule type" value="Genomic_DNA"/>
</dbReference>
<accession>A0AAJ0N3B9</accession>
<dbReference type="AlphaFoldDB" id="A0AAJ0N3B9"/>
<dbReference type="InterPro" id="IPR011010">
    <property type="entry name" value="DNA_brk_join_enz"/>
</dbReference>
<evidence type="ECO:0000313" key="2">
    <source>
        <dbReference type="EMBL" id="KHM91239.1"/>
    </source>
</evidence>